<organism evidence="1">
    <name type="scientific">Opuntia streptacantha</name>
    <name type="common">Prickly pear cactus</name>
    <name type="synonym">Opuntia cardona</name>
    <dbReference type="NCBI Taxonomy" id="393608"/>
    <lineage>
        <taxon>Eukaryota</taxon>
        <taxon>Viridiplantae</taxon>
        <taxon>Streptophyta</taxon>
        <taxon>Embryophyta</taxon>
        <taxon>Tracheophyta</taxon>
        <taxon>Spermatophyta</taxon>
        <taxon>Magnoliopsida</taxon>
        <taxon>eudicotyledons</taxon>
        <taxon>Gunneridae</taxon>
        <taxon>Pentapetalae</taxon>
        <taxon>Caryophyllales</taxon>
        <taxon>Cactineae</taxon>
        <taxon>Cactaceae</taxon>
        <taxon>Opuntioideae</taxon>
        <taxon>Opuntia</taxon>
    </lineage>
</organism>
<accession>A0A7C9CPK8</accession>
<reference evidence="1" key="2">
    <citation type="submission" date="2020-07" db="EMBL/GenBank/DDBJ databases">
        <authorList>
            <person name="Vera ALvarez R."/>
            <person name="Arias-Moreno D.M."/>
            <person name="Jimenez-Jacinto V."/>
            <person name="Jimenez-Bremont J.F."/>
            <person name="Swaminathan K."/>
            <person name="Moose S.P."/>
            <person name="Guerrero-Gonzalez M.L."/>
            <person name="Marino-Ramirez L."/>
            <person name="Landsman D."/>
            <person name="Rodriguez-Kessler M."/>
            <person name="Delgado-Sanchez P."/>
        </authorList>
    </citation>
    <scope>NUCLEOTIDE SEQUENCE</scope>
    <source>
        <tissue evidence="1">Cladode</tissue>
    </source>
</reference>
<proteinExistence type="predicted"/>
<protein>
    <submittedName>
        <fullName evidence="1">Uncharacterized protein</fullName>
    </submittedName>
</protein>
<sequence length="106" mass="11922">MLPLGLSLVQTNQKKMTLTALSLKWLGLTLTYKKQKMPTTLLVLKLRLMEAHEKEMSMKSVVPHNIAVVATQQLIVVLTEYSASANPLCRLELLTSAYYCNKCFHG</sequence>
<evidence type="ECO:0000313" key="1">
    <source>
        <dbReference type="EMBL" id="MBA4623381.1"/>
    </source>
</evidence>
<dbReference type="EMBL" id="GISG01042850">
    <property type="protein sequence ID" value="MBA4623381.1"/>
    <property type="molecule type" value="Transcribed_RNA"/>
</dbReference>
<reference evidence="1" key="1">
    <citation type="journal article" date="2013" name="J. Plant Res.">
        <title>Effect of fungi and light on seed germination of three Opuntia species from semiarid lands of central Mexico.</title>
        <authorList>
            <person name="Delgado-Sanchez P."/>
            <person name="Jimenez-Bremont J.F."/>
            <person name="Guerrero-Gonzalez Mde L."/>
            <person name="Flores J."/>
        </authorList>
    </citation>
    <scope>NUCLEOTIDE SEQUENCE</scope>
    <source>
        <tissue evidence="1">Cladode</tissue>
    </source>
</reference>
<dbReference type="AlphaFoldDB" id="A0A7C9CPK8"/>
<name>A0A7C9CPK8_OPUST</name>